<organism evidence="1 2">
    <name type="scientific">Panagrolaimus superbus</name>
    <dbReference type="NCBI Taxonomy" id="310955"/>
    <lineage>
        <taxon>Eukaryota</taxon>
        <taxon>Metazoa</taxon>
        <taxon>Ecdysozoa</taxon>
        <taxon>Nematoda</taxon>
        <taxon>Chromadorea</taxon>
        <taxon>Rhabditida</taxon>
        <taxon>Tylenchina</taxon>
        <taxon>Panagrolaimomorpha</taxon>
        <taxon>Panagrolaimoidea</taxon>
        <taxon>Panagrolaimidae</taxon>
        <taxon>Panagrolaimus</taxon>
    </lineage>
</organism>
<accession>A0A914Y0R3</accession>
<protein>
    <submittedName>
        <fullName evidence="2">Uncharacterized protein</fullName>
    </submittedName>
</protein>
<dbReference type="AlphaFoldDB" id="A0A914Y0R3"/>
<dbReference type="PANTHER" id="PTHR35014">
    <property type="entry name" value="INFECTION RESPONSE PROTEIN-RELATED"/>
    <property type="match status" value="1"/>
</dbReference>
<proteinExistence type="predicted"/>
<sequence>MDDLNTTFKAFFNDKKVIAWFFDKTLRQMMSKISLSWLKALSTCMKCLILFAVLCGTTFAADCSADNVKTVQACYLSYFTRYGLKFMPDYNTYLATAQNFVNRNGLKGETTVQGWVKTRIACLQPYVPDCVTTDAMKLVFNTDNQTIAREWATTRPIEDWEFTDGFAEMTSNYDCLRTMHNQHQGDVTVCANNMTAGFQHGLSCQVTYDYINCMMNVYNKYCGKSAADFICHSTSISMNFNFPQCASGTPTCPGKTYKGIFGRLINMLNLRKNHPLGNKN</sequence>
<dbReference type="WBParaSite" id="PSU_v2.g11442.t1">
    <property type="protein sequence ID" value="PSU_v2.g11442.t1"/>
    <property type="gene ID" value="PSU_v2.g11442"/>
</dbReference>
<keyword evidence="1" id="KW-1185">Reference proteome</keyword>
<name>A0A914Y0R3_9BILA</name>
<dbReference type="PANTHER" id="PTHR35014:SF1">
    <property type="entry name" value="INFECTION RESPONSE PROTEIN"/>
    <property type="match status" value="1"/>
</dbReference>
<evidence type="ECO:0000313" key="2">
    <source>
        <dbReference type="WBParaSite" id="PSU_v2.g11442.t1"/>
    </source>
</evidence>
<reference evidence="2" key="1">
    <citation type="submission" date="2022-11" db="UniProtKB">
        <authorList>
            <consortium name="WormBaseParasite"/>
        </authorList>
    </citation>
    <scope>IDENTIFICATION</scope>
</reference>
<evidence type="ECO:0000313" key="1">
    <source>
        <dbReference type="Proteomes" id="UP000887577"/>
    </source>
</evidence>
<dbReference type="Proteomes" id="UP000887577">
    <property type="component" value="Unplaced"/>
</dbReference>